<dbReference type="Gene3D" id="1.10.260.40">
    <property type="entry name" value="lambda repressor-like DNA-binding domains"/>
    <property type="match status" value="1"/>
</dbReference>
<dbReference type="InterPro" id="IPR010982">
    <property type="entry name" value="Lambda_DNA-bd_dom_sf"/>
</dbReference>
<protein>
    <submittedName>
        <fullName evidence="3">Helix-turn-helix protein</fullName>
    </submittedName>
</protein>
<dbReference type="Pfam" id="PF17765">
    <property type="entry name" value="MLTR_LBD"/>
    <property type="match status" value="1"/>
</dbReference>
<evidence type="ECO:0000313" key="3">
    <source>
        <dbReference type="EMBL" id="QTD98441.1"/>
    </source>
</evidence>
<feature type="domain" description="HTH cro/C1-type" evidence="2">
    <location>
        <begin position="75"/>
        <end position="122"/>
    </location>
</feature>
<organism evidence="3 4">
    <name type="scientific">Streptomyces cyanogenus</name>
    <dbReference type="NCBI Taxonomy" id="80860"/>
    <lineage>
        <taxon>Bacteria</taxon>
        <taxon>Bacillati</taxon>
        <taxon>Actinomycetota</taxon>
        <taxon>Actinomycetes</taxon>
        <taxon>Kitasatosporales</taxon>
        <taxon>Streptomycetaceae</taxon>
        <taxon>Streptomyces</taxon>
    </lineage>
</organism>
<dbReference type="SMART" id="SM00530">
    <property type="entry name" value="HTH_XRE"/>
    <property type="match status" value="1"/>
</dbReference>
<dbReference type="EMBL" id="CP071839">
    <property type="protein sequence ID" value="QTD98441.1"/>
    <property type="molecule type" value="Genomic_DNA"/>
</dbReference>
<keyword evidence="4" id="KW-1185">Reference proteome</keyword>
<dbReference type="InterPro" id="IPR041413">
    <property type="entry name" value="MLTR_LBD"/>
</dbReference>
<dbReference type="Pfam" id="PF13560">
    <property type="entry name" value="HTH_31"/>
    <property type="match status" value="1"/>
</dbReference>
<accession>A0ABX7TPC4</accession>
<dbReference type="PROSITE" id="PS50943">
    <property type="entry name" value="HTH_CROC1"/>
    <property type="match status" value="1"/>
</dbReference>
<dbReference type="Proteomes" id="UP000663908">
    <property type="component" value="Chromosome"/>
</dbReference>
<sequence length="325" mass="36149">MSSGSVGCTQRRPRAGAAGETFRSGDRQSLDKPAGLPHACGVNRAELADFLRRGRARLEPFDVGLPPGARRRTPGLRREEVASLAGMSVDYYTRLEQRRGPRPSRQMLTALARALRLTDDERDHLFHLVGEEPPRRDAASAHVRPGLLLVLDRLYDSPAQVVTDCGEVLAQNALAKALVGDASARPPRERNLTRRFFLDPTARDLFPPEDLPAHARDHVANLRAVAAARPDDPEPAALVAELRAESEEFARLWEEHEVSLRRPRAKRFRHPVVGLLELECEVLLSHQSHHQLIIHTARPGTESHDRLRLLRVVGLQDLTPRSTAG</sequence>
<dbReference type="InterPro" id="IPR001387">
    <property type="entry name" value="Cro/C1-type_HTH"/>
</dbReference>
<evidence type="ECO:0000256" key="1">
    <source>
        <dbReference type="SAM" id="MobiDB-lite"/>
    </source>
</evidence>
<evidence type="ECO:0000259" key="2">
    <source>
        <dbReference type="PROSITE" id="PS50943"/>
    </source>
</evidence>
<dbReference type="PANTHER" id="PTHR35010">
    <property type="entry name" value="BLL4672 PROTEIN-RELATED"/>
    <property type="match status" value="1"/>
</dbReference>
<dbReference type="SUPFAM" id="SSF47413">
    <property type="entry name" value="lambda repressor-like DNA-binding domains"/>
    <property type="match status" value="1"/>
</dbReference>
<evidence type="ECO:0000313" key="4">
    <source>
        <dbReference type="Proteomes" id="UP000663908"/>
    </source>
</evidence>
<dbReference type="Gene3D" id="3.30.450.180">
    <property type="match status" value="1"/>
</dbReference>
<reference evidence="3 4" key="1">
    <citation type="submission" date="2021-03" db="EMBL/GenBank/DDBJ databases">
        <title>Complete genome sequence of Streptomyces cyanogenus S136, producer of anticancer angucycline landomycin A.</title>
        <authorList>
            <person name="Hrab P."/>
            <person name="Ruckert C."/>
            <person name="Busche T."/>
            <person name="Ostash I."/>
            <person name="Kalinowski J."/>
            <person name="Fedorenko V."/>
            <person name="Yushchuk O."/>
            <person name="Ostash B."/>
        </authorList>
    </citation>
    <scope>NUCLEOTIDE SEQUENCE [LARGE SCALE GENOMIC DNA]</scope>
    <source>
        <strain evidence="3 4">S136</strain>
    </source>
</reference>
<dbReference type="CDD" id="cd00093">
    <property type="entry name" value="HTH_XRE"/>
    <property type="match status" value="1"/>
</dbReference>
<feature type="region of interest" description="Disordered" evidence="1">
    <location>
        <begin position="1"/>
        <end position="37"/>
    </location>
</feature>
<proteinExistence type="predicted"/>
<gene>
    <name evidence="3" type="ORF">S1361_13860</name>
</gene>
<dbReference type="PANTHER" id="PTHR35010:SF2">
    <property type="entry name" value="BLL4672 PROTEIN"/>
    <property type="match status" value="1"/>
</dbReference>
<name>A0ABX7TPC4_STRCY</name>